<sequence>MKKILMVVIVVGGLGMFFLINSFSDEISNSQSEFSSGSKANSIFENYKASGADCTKVKDILIRGDCFQEVNDKYLEWYLDQSKRDFDFSFQQEQNHWKDIFYYEISPEDHLEELVETEHNLDDEDTFPSGDSNYQRGIETVQEYWYVFSNMIPVEYRESLKSVYWTDTGEDFVLGIGRDEENLEDTLFMISHNVGEYHPLIKATLIHEFGHVLTLGEQQVSIDEEVYLSEEEDVWKEAEEACSTYFVSYGWGCVDESSYLFAYYQQFWDDIFNEFVQIDWAAERDYEDFFFHHEERFFNSYQGTNPEEDIAEAFTFFIMMDRTEVEEGSEMKYEKIRFFYQYDELVALRTRILENIYNLSVENGEFY</sequence>
<dbReference type="STRING" id="930131.SAMN05216389_104162"/>
<dbReference type="AlphaFoldDB" id="A0A1I0B389"/>
<accession>A0A1I0B389</accession>
<dbReference type="Proteomes" id="UP000198618">
    <property type="component" value="Unassembled WGS sequence"/>
</dbReference>
<evidence type="ECO:0000313" key="1">
    <source>
        <dbReference type="EMBL" id="SET01207.1"/>
    </source>
</evidence>
<dbReference type="RefSeq" id="WP_090868011.1">
    <property type="nucleotide sequence ID" value="NZ_FOHE01000004.1"/>
</dbReference>
<proteinExistence type="predicted"/>
<keyword evidence="2" id="KW-1185">Reference proteome</keyword>
<evidence type="ECO:0000313" key="2">
    <source>
        <dbReference type="Proteomes" id="UP000198618"/>
    </source>
</evidence>
<reference evidence="1 2" key="1">
    <citation type="submission" date="2016-10" db="EMBL/GenBank/DDBJ databases">
        <authorList>
            <person name="de Groot N.N."/>
        </authorList>
    </citation>
    <scope>NUCLEOTIDE SEQUENCE [LARGE SCALE GENOMIC DNA]</scope>
    <source>
        <strain evidence="1 2">IBRC-M 10780</strain>
    </source>
</reference>
<protein>
    <submittedName>
        <fullName evidence="1">Uncharacterized protein</fullName>
    </submittedName>
</protein>
<dbReference type="OrthoDB" id="1114958at2"/>
<gene>
    <name evidence="1" type="ORF">SAMN05216389_104162</name>
</gene>
<organism evidence="1 2">
    <name type="scientific">Oceanobacillus limi</name>
    <dbReference type="NCBI Taxonomy" id="930131"/>
    <lineage>
        <taxon>Bacteria</taxon>
        <taxon>Bacillati</taxon>
        <taxon>Bacillota</taxon>
        <taxon>Bacilli</taxon>
        <taxon>Bacillales</taxon>
        <taxon>Bacillaceae</taxon>
        <taxon>Oceanobacillus</taxon>
    </lineage>
</organism>
<name>A0A1I0B389_9BACI</name>
<dbReference type="EMBL" id="FOHE01000004">
    <property type="protein sequence ID" value="SET01207.1"/>
    <property type="molecule type" value="Genomic_DNA"/>
</dbReference>